<dbReference type="AlphaFoldDB" id="A0A6T9ADI1"/>
<protein>
    <recommendedName>
        <fullName evidence="5">Fe2OG dioxygenase domain-containing protein</fullName>
    </recommendedName>
</protein>
<organism evidence="4">
    <name type="scientific">Noctiluca scintillans</name>
    <name type="common">Sea sparkle</name>
    <name type="synonym">Red tide dinoflagellate</name>
    <dbReference type="NCBI Taxonomy" id="2966"/>
    <lineage>
        <taxon>Eukaryota</taxon>
        <taxon>Sar</taxon>
        <taxon>Alveolata</taxon>
        <taxon>Dinophyceae</taxon>
        <taxon>Noctilucales</taxon>
        <taxon>Noctilucaceae</taxon>
        <taxon>Noctiluca</taxon>
    </lineage>
</organism>
<dbReference type="EMBL" id="HBFQ01033865">
    <property type="protein sequence ID" value="CAD8849509.1"/>
    <property type="molecule type" value="Transcribed_RNA"/>
</dbReference>
<evidence type="ECO:0000313" key="3">
    <source>
        <dbReference type="EMBL" id="CAD8849508.1"/>
    </source>
</evidence>
<dbReference type="Gene3D" id="2.60.40.780">
    <property type="entry name" value="von Hippel-Lindau disease tumour suppressor, beta domain"/>
    <property type="match status" value="1"/>
</dbReference>
<reference evidence="4" key="1">
    <citation type="submission" date="2021-01" db="EMBL/GenBank/DDBJ databases">
        <authorList>
            <person name="Corre E."/>
            <person name="Pelletier E."/>
            <person name="Niang G."/>
            <person name="Scheremetjew M."/>
            <person name="Finn R."/>
            <person name="Kale V."/>
            <person name="Holt S."/>
            <person name="Cochrane G."/>
            <person name="Meng A."/>
            <person name="Brown T."/>
            <person name="Cohen L."/>
        </authorList>
    </citation>
    <scope>NUCLEOTIDE SEQUENCE</scope>
</reference>
<keyword evidence="1" id="KW-0732">Signal</keyword>
<dbReference type="EMBL" id="HBFQ01033863">
    <property type="protein sequence ID" value="CAD8849507.1"/>
    <property type="molecule type" value="Transcribed_RNA"/>
</dbReference>
<evidence type="ECO:0000313" key="4">
    <source>
        <dbReference type="EMBL" id="CAD8849509.1"/>
    </source>
</evidence>
<feature type="chain" id="PRO_5036393736" description="Fe2OG dioxygenase domain-containing protein" evidence="1">
    <location>
        <begin position="18"/>
        <end position="452"/>
    </location>
</feature>
<sequence length="452" mass="50991">MLFYLLVGLVRPLQVEGLPTCPEATGSLKSATLDPSSRKVEVRMLNQLVHPVALLWVDHSGREELIETLATQGATTSRITWEGHCFRARIVPGRNVVDEFCVTWNQADFMRNREERQIPIQTRNFISCAGLPAVKELDLSRDPEFRALLQDPKAPCSPPDDSSQWSCVRLLKPWDVARRDPRLYGFRLEELQNDEEIDSGVCGTVNTGYVDHIPKIPQLTANGSGYAIMNFTPKLMDLVEWYEEHFSETEREFIPGGYTNANTIPLNLMSLDKHQKMKELVVQEMGDVLQWWTGMLLQHTATYGVRRYCRGSMLVDHVDREETHLASAVLQLHQEVDNDGGWPLELLLPSGTVAEVYVQPGQIILYEGGWLRHGRPSRLRGESFSNTFTHFKPLDWNGAGSGNEVKYGGVPADRATSIADDPVRYSSCRPEHVEKLKWFGEGPYGTDGGLEL</sequence>
<dbReference type="EMBL" id="HBFQ01033864">
    <property type="protein sequence ID" value="CAD8849508.1"/>
    <property type="molecule type" value="Transcribed_RNA"/>
</dbReference>
<name>A0A6T9ADI1_NOCSC</name>
<evidence type="ECO:0000256" key="1">
    <source>
        <dbReference type="SAM" id="SignalP"/>
    </source>
</evidence>
<evidence type="ECO:0000313" key="2">
    <source>
        <dbReference type="EMBL" id="CAD8849507.1"/>
    </source>
</evidence>
<evidence type="ECO:0008006" key="5">
    <source>
        <dbReference type="Google" id="ProtNLM"/>
    </source>
</evidence>
<accession>A0A6T9ADI1</accession>
<dbReference type="InterPro" id="IPR037140">
    <property type="entry name" value="VHL_beta_dom_sf"/>
</dbReference>
<proteinExistence type="predicted"/>
<gene>
    <name evidence="2" type="ORF">NSCI0253_LOCUS23857</name>
    <name evidence="3" type="ORF">NSCI0253_LOCUS23858</name>
    <name evidence="4" type="ORF">NSCI0253_LOCUS23859</name>
</gene>
<feature type="signal peptide" evidence="1">
    <location>
        <begin position="1"/>
        <end position="17"/>
    </location>
</feature>